<evidence type="ECO:0000313" key="3">
    <source>
        <dbReference type="Proteomes" id="UP000030153"/>
    </source>
</evidence>
<dbReference type="EMBL" id="AVBG01000017">
    <property type="protein sequence ID" value="KGP90009.1"/>
    <property type="molecule type" value="Genomic_DNA"/>
</dbReference>
<dbReference type="OrthoDB" id="2691639at2"/>
<protein>
    <recommendedName>
        <fullName evidence="1">IDEAL domain-containing protein</fullName>
    </recommendedName>
</protein>
<dbReference type="InterPro" id="IPR014957">
    <property type="entry name" value="IDEAL_dom"/>
</dbReference>
<name>A0A0A2UPY4_9BACI</name>
<reference evidence="2 3" key="1">
    <citation type="submission" date="2013-08" db="EMBL/GenBank/DDBJ databases">
        <title>Genome of Pontibacillus chungwhensis.</title>
        <authorList>
            <person name="Wang Q."/>
            <person name="Wang G."/>
        </authorList>
    </citation>
    <scope>NUCLEOTIDE SEQUENCE [LARGE SCALE GENOMIC DNA]</scope>
    <source>
        <strain evidence="2 3">BH030062</strain>
    </source>
</reference>
<dbReference type="RefSeq" id="WP_036786784.1">
    <property type="nucleotide sequence ID" value="NZ_AVBG01000017.1"/>
</dbReference>
<dbReference type="eggNOG" id="ENOG50330KM">
    <property type="taxonomic scope" value="Bacteria"/>
</dbReference>
<dbReference type="SMART" id="SM00914">
    <property type="entry name" value="IDEAL"/>
    <property type="match status" value="1"/>
</dbReference>
<dbReference type="Proteomes" id="UP000030153">
    <property type="component" value="Unassembled WGS sequence"/>
</dbReference>
<accession>A0A0A2UPY4</accession>
<organism evidence="2 3">
    <name type="scientific">Pontibacillus chungwhensis BH030062</name>
    <dbReference type="NCBI Taxonomy" id="1385513"/>
    <lineage>
        <taxon>Bacteria</taxon>
        <taxon>Bacillati</taxon>
        <taxon>Bacillota</taxon>
        <taxon>Bacilli</taxon>
        <taxon>Bacillales</taxon>
        <taxon>Bacillaceae</taxon>
        <taxon>Pontibacillus</taxon>
    </lineage>
</organism>
<keyword evidence="3" id="KW-1185">Reference proteome</keyword>
<dbReference type="AlphaFoldDB" id="A0A0A2UPY4"/>
<dbReference type="InterPro" id="IPR027393">
    <property type="entry name" value="Virus_scaffolding_prot_C"/>
</dbReference>
<dbReference type="Gene3D" id="4.10.810.10">
    <property type="entry name" value="Virus Scaffolding Protein, Chain A"/>
    <property type="match status" value="1"/>
</dbReference>
<evidence type="ECO:0000259" key="1">
    <source>
        <dbReference type="SMART" id="SM00914"/>
    </source>
</evidence>
<comment type="caution">
    <text evidence="2">The sequence shown here is derived from an EMBL/GenBank/DDBJ whole genome shotgun (WGS) entry which is preliminary data.</text>
</comment>
<evidence type="ECO:0000313" key="2">
    <source>
        <dbReference type="EMBL" id="KGP90009.1"/>
    </source>
</evidence>
<feature type="domain" description="IDEAL" evidence="1">
    <location>
        <begin position="38"/>
        <end position="74"/>
    </location>
</feature>
<proteinExistence type="predicted"/>
<gene>
    <name evidence="2" type="ORF">N780_07205</name>
</gene>
<sequence length="80" mass="9596">MRKEKVSYALTWFPMKDRDVIHAKRDVPYEIKLASTLALDELCYKWNKSNLESQINEAIDQGDHERLVELSEIYRPYTYE</sequence>